<protein>
    <submittedName>
        <fullName evidence="1">Uncharacterized protein</fullName>
    </submittedName>
</protein>
<dbReference type="AlphaFoldDB" id="I3WI65"/>
<organism evidence="1 2">
    <name type="scientific">Bifidobacterium bifidum BGN4</name>
    <dbReference type="NCBI Taxonomy" id="484020"/>
    <lineage>
        <taxon>Bacteria</taxon>
        <taxon>Bacillati</taxon>
        <taxon>Actinomycetota</taxon>
        <taxon>Actinomycetes</taxon>
        <taxon>Bifidobacteriales</taxon>
        <taxon>Bifidobacteriaceae</taxon>
        <taxon>Bifidobacterium</taxon>
    </lineage>
</organism>
<evidence type="ECO:0000313" key="1">
    <source>
        <dbReference type="EMBL" id="AFL04578.1"/>
    </source>
</evidence>
<dbReference type="KEGG" id="bbf:BBB_0986"/>
<proteinExistence type="predicted"/>
<accession>I3WI65</accession>
<dbReference type="HOGENOM" id="CLU_3115044_0_0_11"/>
<reference evidence="1 2" key="1">
    <citation type="journal article" date="2012" name="J. Bacteriol.">
        <title>Complete Genome Sequence of the Probiotic Bacterium Bifidobacterium bifidum Strain BGN4.</title>
        <authorList>
            <person name="Yu D.S."/>
            <person name="Jeong H."/>
            <person name="Lee D.H."/>
            <person name="Kwon S.K."/>
            <person name="Song J.Y."/>
            <person name="Kim B.K."/>
            <person name="Park M.S."/>
            <person name="Ji G.E."/>
            <person name="Oh T.K."/>
            <person name="Kim J.F."/>
        </authorList>
    </citation>
    <scope>NUCLEOTIDE SEQUENCE [LARGE SCALE GENOMIC DNA]</scope>
    <source>
        <strain evidence="1 2">BGN4</strain>
    </source>
</reference>
<gene>
    <name evidence="1" type="ORF">BBB_0986</name>
</gene>
<name>I3WI65_BIFBI</name>
<dbReference type="EMBL" id="CP001361">
    <property type="protein sequence ID" value="AFL04578.1"/>
    <property type="molecule type" value="Genomic_DNA"/>
</dbReference>
<dbReference type="Proteomes" id="UP000006173">
    <property type="component" value="Chromosome"/>
</dbReference>
<evidence type="ECO:0000313" key="2">
    <source>
        <dbReference type="Proteomes" id="UP000006173"/>
    </source>
</evidence>
<sequence length="50" mass="5717">MSHYEDELDSSAEGMDDTPYRPVFRKVFRGEAPLLSMGAALTTRREKNKL</sequence>